<dbReference type="InterPro" id="IPR050900">
    <property type="entry name" value="Transposase_IS3/IS150/IS904"/>
</dbReference>
<evidence type="ECO:0000259" key="2">
    <source>
        <dbReference type="PROSITE" id="PS50994"/>
    </source>
</evidence>
<dbReference type="GO" id="GO:0003676">
    <property type="term" value="F:nucleic acid binding"/>
    <property type="evidence" value="ECO:0007669"/>
    <property type="project" value="InterPro"/>
</dbReference>
<dbReference type="Proteomes" id="UP000823863">
    <property type="component" value="Unassembled WGS sequence"/>
</dbReference>
<reference evidence="3" key="2">
    <citation type="submission" date="2021-04" db="EMBL/GenBank/DDBJ databases">
        <authorList>
            <person name="Gilroy R."/>
        </authorList>
    </citation>
    <scope>NUCLEOTIDE SEQUENCE</scope>
    <source>
        <strain evidence="3">CHK198-12963</strain>
    </source>
</reference>
<organism evidence="3 4">
    <name type="scientific">Candidatus Enterocloster excrementigallinarum</name>
    <dbReference type="NCBI Taxonomy" id="2838558"/>
    <lineage>
        <taxon>Bacteria</taxon>
        <taxon>Bacillati</taxon>
        <taxon>Bacillota</taxon>
        <taxon>Clostridia</taxon>
        <taxon>Lachnospirales</taxon>
        <taxon>Lachnospiraceae</taxon>
        <taxon>Enterocloster</taxon>
    </lineage>
</organism>
<feature type="domain" description="Integrase catalytic" evidence="2">
    <location>
        <begin position="94"/>
        <end position="273"/>
    </location>
</feature>
<name>A0A9D2PRC6_9FIRM</name>
<dbReference type="InterPro" id="IPR001584">
    <property type="entry name" value="Integrase_cat-core"/>
</dbReference>
<gene>
    <name evidence="3" type="ORF">H9931_03035</name>
</gene>
<dbReference type="NCBIfam" id="NF033516">
    <property type="entry name" value="transpos_IS3"/>
    <property type="match status" value="1"/>
</dbReference>
<comment type="function">
    <text evidence="1">Involved in the transposition of the insertion sequence.</text>
</comment>
<evidence type="ECO:0000313" key="4">
    <source>
        <dbReference type="Proteomes" id="UP000823863"/>
    </source>
</evidence>
<comment type="caution">
    <text evidence="3">The sequence shown here is derived from an EMBL/GenBank/DDBJ whole genome shotgun (WGS) entry which is preliminary data.</text>
</comment>
<evidence type="ECO:0000313" key="3">
    <source>
        <dbReference type="EMBL" id="HJC65684.1"/>
    </source>
</evidence>
<dbReference type="EMBL" id="DWWB01000013">
    <property type="protein sequence ID" value="HJC65684.1"/>
    <property type="molecule type" value="Genomic_DNA"/>
</dbReference>
<dbReference type="Pfam" id="PF13333">
    <property type="entry name" value="rve_2"/>
    <property type="match status" value="1"/>
</dbReference>
<sequence length="277" mass="32220">MIAEFNLTSGSSNKMSINNKWLNRKESKNEQFNGQLLPLIKEAYEEKNGILGYRQMTIKLNRENDFHVNQKRIYRLMQILGLKSVCRRKRKNYIKSTPQVTAENVLNREFSAENFGEKWLTDVTEMKYGVSSKAYLSAILDLGDKSIVSFVIGQSNNNALVFETFDIAHEQHPDAKPIFHSDRGYQYTSKAFKKKLDDAGMTQSMSRVSRCIDNGPMEAFWGMLKTEMYYLKAFASYEELKQAVIDYIGYYNGSRYQKRLNCMTPLEYRHYLQTKSA</sequence>
<dbReference type="PROSITE" id="PS50994">
    <property type="entry name" value="INTEGRASE"/>
    <property type="match status" value="1"/>
</dbReference>
<proteinExistence type="predicted"/>
<protein>
    <submittedName>
        <fullName evidence="3">IS3 family transposase</fullName>
    </submittedName>
</protein>
<dbReference type="PANTHER" id="PTHR46889">
    <property type="entry name" value="TRANSPOSASE INSF FOR INSERTION SEQUENCE IS3B-RELATED"/>
    <property type="match status" value="1"/>
</dbReference>
<dbReference type="AlphaFoldDB" id="A0A9D2PRC6"/>
<dbReference type="InterPro" id="IPR012337">
    <property type="entry name" value="RNaseH-like_sf"/>
</dbReference>
<dbReference type="InterPro" id="IPR048020">
    <property type="entry name" value="Transpos_IS3"/>
</dbReference>
<dbReference type="GO" id="GO:0015074">
    <property type="term" value="P:DNA integration"/>
    <property type="evidence" value="ECO:0007669"/>
    <property type="project" value="InterPro"/>
</dbReference>
<dbReference type="InterPro" id="IPR036397">
    <property type="entry name" value="RNaseH_sf"/>
</dbReference>
<dbReference type="Gene3D" id="3.30.420.10">
    <property type="entry name" value="Ribonuclease H-like superfamily/Ribonuclease H"/>
    <property type="match status" value="1"/>
</dbReference>
<dbReference type="SUPFAM" id="SSF53098">
    <property type="entry name" value="Ribonuclease H-like"/>
    <property type="match status" value="1"/>
</dbReference>
<dbReference type="InterPro" id="IPR025948">
    <property type="entry name" value="HTH-like_dom"/>
</dbReference>
<accession>A0A9D2PRC6</accession>
<dbReference type="Pfam" id="PF13276">
    <property type="entry name" value="HTH_21"/>
    <property type="match status" value="1"/>
</dbReference>
<dbReference type="PANTHER" id="PTHR46889:SF5">
    <property type="entry name" value="INTEGRASE PROTEIN"/>
    <property type="match status" value="1"/>
</dbReference>
<evidence type="ECO:0000256" key="1">
    <source>
        <dbReference type="ARBA" id="ARBA00002286"/>
    </source>
</evidence>
<dbReference type="Pfam" id="PF00665">
    <property type="entry name" value="rve"/>
    <property type="match status" value="1"/>
</dbReference>
<reference evidence="3" key="1">
    <citation type="journal article" date="2021" name="PeerJ">
        <title>Extensive microbial diversity within the chicken gut microbiome revealed by metagenomics and culture.</title>
        <authorList>
            <person name="Gilroy R."/>
            <person name="Ravi A."/>
            <person name="Getino M."/>
            <person name="Pursley I."/>
            <person name="Horton D.L."/>
            <person name="Alikhan N.F."/>
            <person name="Baker D."/>
            <person name="Gharbi K."/>
            <person name="Hall N."/>
            <person name="Watson M."/>
            <person name="Adriaenssens E.M."/>
            <person name="Foster-Nyarko E."/>
            <person name="Jarju S."/>
            <person name="Secka A."/>
            <person name="Antonio M."/>
            <person name="Oren A."/>
            <person name="Chaudhuri R.R."/>
            <person name="La Ragione R."/>
            <person name="Hildebrand F."/>
            <person name="Pallen M.J."/>
        </authorList>
    </citation>
    <scope>NUCLEOTIDE SEQUENCE</scope>
    <source>
        <strain evidence="3">CHK198-12963</strain>
    </source>
</reference>